<dbReference type="Proteomes" id="UP000239203">
    <property type="component" value="Unassembled WGS sequence"/>
</dbReference>
<evidence type="ECO:0000259" key="3">
    <source>
        <dbReference type="Pfam" id="PF17853"/>
    </source>
</evidence>
<dbReference type="InterPro" id="IPR025736">
    <property type="entry name" value="PucR_C-HTH_dom"/>
</dbReference>
<dbReference type="Pfam" id="PF13556">
    <property type="entry name" value="HTH_30"/>
    <property type="match status" value="1"/>
</dbReference>
<dbReference type="Pfam" id="PF17853">
    <property type="entry name" value="GGDEF_2"/>
    <property type="match status" value="1"/>
</dbReference>
<dbReference type="AlphaFoldDB" id="A0A2S6GC55"/>
<dbReference type="InterPro" id="IPR042070">
    <property type="entry name" value="PucR_C-HTH_sf"/>
</dbReference>
<dbReference type="PANTHER" id="PTHR33744">
    <property type="entry name" value="CARBOHYDRATE DIACID REGULATOR"/>
    <property type="match status" value="1"/>
</dbReference>
<gene>
    <name evidence="4" type="ORF">CLV40_13737</name>
</gene>
<reference evidence="4 5" key="1">
    <citation type="submission" date="2018-02" db="EMBL/GenBank/DDBJ databases">
        <title>Genomic Encyclopedia of Archaeal and Bacterial Type Strains, Phase II (KMG-II): from individual species to whole genera.</title>
        <authorList>
            <person name="Goeker M."/>
        </authorList>
    </citation>
    <scope>NUCLEOTIDE SEQUENCE [LARGE SCALE GENOMIC DNA]</scope>
    <source>
        <strain evidence="4 5">YU 961-1</strain>
    </source>
</reference>
<sequence length="385" mass="41661">MADLFALWRKKIDVNSKLAVEAYQREIPDFRRLANNPSAHAGMVDFAAFLRRRSIGLIAESSPFTSADLGMLTAVGHERGAKGVSLASQRQVLLLHTSLMMREVHELARPQDGDAVMRALRWLPELAATSHVAYTSGYLGGLANALPVIDRVRLLVDALLVDDPLAVDMGRQLQLAVPRDGVVIVARVRGDIDPPRATLTKDLLAQHWIPCSWTAPDEFVALVGATARDTAEERAAQVASDFRTAVGLPCGVGAAPGRIGDLASAVAQARQVSRVAPVRPNGATAFYRADLFAELGAVRVPAVDRWLRDLVAQLAKGPELVTTLDAFYRNDLSRLRTAAALHVHPRTLDYRLQRARELTGLDPVSVRGVRVLSTAVARALAAPPE</sequence>
<dbReference type="InterPro" id="IPR051448">
    <property type="entry name" value="CdaR-like_regulators"/>
</dbReference>
<organism evidence="4 5">
    <name type="scientific">Actinokineospora auranticolor</name>
    <dbReference type="NCBI Taxonomy" id="155976"/>
    <lineage>
        <taxon>Bacteria</taxon>
        <taxon>Bacillati</taxon>
        <taxon>Actinomycetota</taxon>
        <taxon>Actinomycetes</taxon>
        <taxon>Pseudonocardiales</taxon>
        <taxon>Pseudonocardiaceae</taxon>
        <taxon>Actinokineospora</taxon>
    </lineage>
</organism>
<keyword evidence="5" id="KW-1185">Reference proteome</keyword>
<evidence type="ECO:0000256" key="1">
    <source>
        <dbReference type="ARBA" id="ARBA00006754"/>
    </source>
</evidence>
<proteinExistence type="inferred from homology"/>
<dbReference type="RefSeq" id="WP_104483327.1">
    <property type="nucleotide sequence ID" value="NZ_CP154825.1"/>
</dbReference>
<evidence type="ECO:0000313" key="5">
    <source>
        <dbReference type="Proteomes" id="UP000239203"/>
    </source>
</evidence>
<feature type="domain" description="PucR C-terminal helix-turn-helix" evidence="2">
    <location>
        <begin position="320"/>
        <end position="375"/>
    </location>
</feature>
<comment type="similarity">
    <text evidence="1">Belongs to the CdaR family.</text>
</comment>
<comment type="caution">
    <text evidence="4">The sequence shown here is derived from an EMBL/GenBank/DDBJ whole genome shotgun (WGS) entry which is preliminary data.</text>
</comment>
<accession>A0A2S6GC55</accession>
<dbReference type="EMBL" id="PTIX01000037">
    <property type="protein sequence ID" value="PPK62067.1"/>
    <property type="molecule type" value="Genomic_DNA"/>
</dbReference>
<dbReference type="InterPro" id="IPR041522">
    <property type="entry name" value="CdaR_GGDEF"/>
</dbReference>
<feature type="domain" description="CdaR GGDEF-like" evidence="3">
    <location>
        <begin position="165"/>
        <end position="274"/>
    </location>
</feature>
<name>A0A2S6GC55_9PSEU</name>
<evidence type="ECO:0000313" key="4">
    <source>
        <dbReference type="EMBL" id="PPK62067.1"/>
    </source>
</evidence>
<dbReference type="Gene3D" id="1.10.10.2840">
    <property type="entry name" value="PucR C-terminal helix-turn-helix domain"/>
    <property type="match status" value="1"/>
</dbReference>
<protein>
    <submittedName>
        <fullName evidence="4">PucR-like helix-turn-helix protein</fullName>
    </submittedName>
</protein>
<evidence type="ECO:0000259" key="2">
    <source>
        <dbReference type="Pfam" id="PF13556"/>
    </source>
</evidence>
<dbReference type="OrthoDB" id="4571023at2"/>